<dbReference type="RefSeq" id="WP_011395865.1">
    <property type="nucleotide sequence ID" value="NC_007645.1"/>
</dbReference>
<feature type="coiled-coil region" evidence="1">
    <location>
        <begin position="155"/>
        <end position="189"/>
    </location>
</feature>
<proteinExistence type="predicted"/>
<dbReference type="PANTHER" id="PTHR30438">
    <property type="entry name" value="36 KDA ANTIGEN-RELATED"/>
    <property type="match status" value="1"/>
</dbReference>
<dbReference type="HOGENOM" id="CLU_018816_6_0_6"/>
<dbReference type="Gene3D" id="2.40.50.100">
    <property type="match status" value="1"/>
</dbReference>
<dbReference type="SUPFAM" id="SSF111369">
    <property type="entry name" value="HlyD-like secretion proteins"/>
    <property type="match status" value="1"/>
</dbReference>
<protein>
    <submittedName>
        <fullName evidence="2">Membrane-fusion protein</fullName>
    </submittedName>
</protein>
<evidence type="ECO:0000256" key="1">
    <source>
        <dbReference type="SAM" id="Coils"/>
    </source>
</evidence>
<keyword evidence="1" id="KW-0175">Coiled coil</keyword>
<dbReference type="PANTHER" id="PTHR30438:SF2">
    <property type="entry name" value="MEMBRANE PROTEIN"/>
    <property type="match status" value="1"/>
</dbReference>
<gene>
    <name evidence="2" type="ordered locus">HCH_01961</name>
</gene>
<dbReference type="Proteomes" id="UP000000238">
    <property type="component" value="Chromosome"/>
</dbReference>
<keyword evidence="3" id="KW-1185">Reference proteome</keyword>
<evidence type="ECO:0000313" key="3">
    <source>
        <dbReference type="Proteomes" id="UP000000238"/>
    </source>
</evidence>
<name>Q2SKN0_HAHCH</name>
<sequence length="328" mass="35954">MNSESQKKWIRFLAPALLLAAAGFAYMAYQPESLPDSIARGNGRLEAQEIDVATKLPGRVEAVLAEEGEMVKAGQVLARINVDDLQAELRQAQATLRQVQESAKYAEAVVDQYESELSFAEKELARSSQLSQKGHVSAEKLDLDKTSKLRAEAALKAARIKVVEAQAAIEAAQAAIERLHANIAESELKAPIDARVLYRLAEPGEVLGSGGKVLALLDLTDVYMTIFLPTYQAGVLSVGADARVVVDALPDLRIPAKVSYVAPRAQFTPKQVETQTEREKLMFRVKVKIDPDLLKAHQEKVKTGVTGVAYVKLEDDVEWPEDLQVRLQ</sequence>
<dbReference type="EMBL" id="CP000155">
    <property type="protein sequence ID" value="ABC28794.1"/>
    <property type="molecule type" value="Genomic_DNA"/>
</dbReference>
<evidence type="ECO:0000313" key="2">
    <source>
        <dbReference type="EMBL" id="ABC28794.1"/>
    </source>
</evidence>
<organism evidence="2 3">
    <name type="scientific">Hahella chejuensis (strain KCTC 2396)</name>
    <dbReference type="NCBI Taxonomy" id="349521"/>
    <lineage>
        <taxon>Bacteria</taxon>
        <taxon>Pseudomonadati</taxon>
        <taxon>Pseudomonadota</taxon>
        <taxon>Gammaproteobacteria</taxon>
        <taxon>Oceanospirillales</taxon>
        <taxon>Hahellaceae</taxon>
        <taxon>Hahella</taxon>
    </lineage>
</organism>
<dbReference type="eggNOG" id="COG1566">
    <property type="taxonomic scope" value="Bacteria"/>
</dbReference>
<dbReference type="Gene3D" id="2.40.30.170">
    <property type="match status" value="1"/>
</dbReference>
<dbReference type="AlphaFoldDB" id="Q2SKN0"/>
<dbReference type="KEGG" id="hch:HCH_01961"/>
<dbReference type="OrthoDB" id="9778236at2"/>
<dbReference type="STRING" id="349521.HCH_01961"/>
<accession>Q2SKN0</accession>
<dbReference type="GO" id="GO:0005886">
    <property type="term" value="C:plasma membrane"/>
    <property type="evidence" value="ECO:0007669"/>
    <property type="project" value="TreeGrafter"/>
</dbReference>
<feature type="coiled-coil region" evidence="1">
    <location>
        <begin position="75"/>
        <end position="130"/>
    </location>
</feature>
<reference evidence="2 3" key="1">
    <citation type="journal article" date="2005" name="Nucleic Acids Res.">
        <title>Genomic blueprint of Hahella chejuensis, a marine microbe producing an algicidal agent.</title>
        <authorList>
            <person name="Jeong H."/>
            <person name="Yim J.H."/>
            <person name="Lee C."/>
            <person name="Choi S.-H."/>
            <person name="Park Y.K."/>
            <person name="Yoon S.H."/>
            <person name="Hur C.-G."/>
            <person name="Kang H.-Y."/>
            <person name="Kim D."/>
            <person name="Lee H.H."/>
            <person name="Park K.H."/>
            <person name="Park S.-H."/>
            <person name="Park H.-S."/>
            <person name="Lee H.K."/>
            <person name="Oh T.K."/>
            <person name="Kim J.F."/>
        </authorList>
    </citation>
    <scope>NUCLEOTIDE SEQUENCE [LARGE SCALE GENOMIC DNA]</scope>
    <source>
        <strain evidence="2 3">KCTC 2396</strain>
    </source>
</reference>